<dbReference type="InterPro" id="IPR002401">
    <property type="entry name" value="Cyt_P450_E_grp-I"/>
</dbReference>
<dbReference type="GO" id="GO:0005789">
    <property type="term" value="C:endoplasmic reticulum membrane"/>
    <property type="evidence" value="ECO:0007669"/>
    <property type="project" value="UniProtKB-SubCell"/>
</dbReference>
<dbReference type="InterPro" id="IPR050476">
    <property type="entry name" value="Insect_CytP450_Detox"/>
</dbReference>
<dbReference type="EMBL" id="WJQU01000002">
    <property type="protein sequence ID" value="KAJ6641684.1"/>
    <property type="molecule type" value="Genomic_DNA"/>
</dbReference>
<dbReference type="PROSITE" id="PS00086">
    <property type="entry name" value="CYTOCHROME_P450"/>
    <property type="match status" value="1"/>
</dbReference>
<dbReference type="PRINTS" id="PR00385">
    <property type="entry name" value="P450"/>
</dbReference>
<dbReference type="SUPFAM" id="SSF48264">
    <property type="entry name" value="Cytochrome P450"/>
    <property type="match status" value="1"/>
</dbReference>
<keyword evidence="10 13" id="KW-0408">Iron</keyword>
<evidence type="ECO:0000256" key="2">
    <source>
        <dbReference type="ARBA" id="ARBA00004174"/>
    </source>
</evidence>
<keyword evidence="8" id="KW-0492">Microsome</keyword>
<protein>
    <submittedName>
        <fullName evidence="15">Cytochrome P450 6a14</fullName>
    </submittedName>
</protein>
<dbReference type="PRINTS" id="PR00463">
    <property type="entry name" value="EP450I"/>
</dbReference>
<gene>
    <name evidence="15" type="primary">Cyp6a14_7</name>
    <name evidence="15" type="ORF">Bhyg_06624</name>
</gene>
<dbReference type="PANTHER" id="PTHR24292:SF100">
    <property type="entry name" value="CYTOCHROME P450 6A16, ISOFORM B-RELATED"/>
    <property type="match status" value="1"/>
</dbReference>
<evidence type="ECO:0000256" key="4">
    <source>
        <dbReference type="ARBA" id="ARBA00010617"/>
    </source>
</evidence>
<comment type="similarity">
    <text evidence="4 14">Belongs to the cytochrome P450 family.</text>
</comment>
<dbReference type="InterPro" id="IPR036396">
    <property type="entry name" value="Cyt_P450_sf"/>
</dbReference>
<evidence type="ECO:0000256" key="8">
    <source>
        <dbReference type="ARBA" id="ARBA00022848"/>
    </source>
</evidence>
<keyword evidence="5 13" id="KW-0349">Heme</keyword>
<dbReference type="OrthoDB" id="1470350at2759"/>
<keyword evidence="9 14" id="KW-0560">Oxidoreductase</keyword>
<dbReference type="GO" id="GO:0004497">
    <property type="term" value="F:monooxygenase activity"/>
    <property type="evidence" value="ECO:0007669"/>
    <property type="project" value="UniProtKB-KW"/>
</dbReference>
<dbReference type="GO" id="GO:0020037">
    <property type="term" value="F:heme binding"/>
    <property type="evidence" value="ECO:0007669"/>
    <property type="project" value="InterPro"/>
</dbReference>
<dbReference type="FunFam" id="1.10.630.10:FF:000042">
    <property type="entry name" value="Cytochrome P450"/>
    <property type="match status" value="1"/>
</dbReference>
<accession>A0A9Q0S227</accession>
<keyword evidence="6 13" id="KW-0479">Metal-binding</keyword>
<comment type="subcellular location">
    <subcellularLocation>
        <location evidence="3">Endoplasmic reticulum membrane</location>
        <topology evidence="3">Peripheral membrane protein</topology>
    </subcellularLocation>
    <subcellularLocation>
        <location evidence="2">Microsome membrane</location>
        <topology evidence="2">Peripheral membrane protein</topology>
    </subcellularLocation>
</comment>
<keyword evidence="7" id="KW-0256">Endoplasmic reticulum</keyword>
<dbReference type="GO" id="GO:0005506">
    <property type="term" value="F:iron ion binding"/>
    <property type="evidence" value="ECO:0007669"/>
    <property type="project" value="InterPro"/>
</dbReference>
<dbReference type="InterPro" id="IPR001128">
    <property type="entry name" value="Cyt_P450"/>
</dbReference>
<evidence type="ECO:0000256" key="1">
    <source>
        <dbReference type="ARBA" id="ARBA00001971"/>
    </source>
</evidence>
<dbReference type="Proteomes" id="UP001151699">
    <property type="component" value="Chromosome B"/>
</dbReference>
<evidence type="ECO:0000313" key="15">
    <source>
        <dbReference type="EMBL" id="KAJ6641684.1"/>
    </source>
</evidence>
<sequence>MFIEIALFCVVIALLFGYWNVNQIYAIWLKCNIPFDKGQFPYGNMKDVGEKMHIFELTNNLYKRMKKQAPVAGFHVLTNAAVVVTDLDVVKRILVSDSNLFMDRGIYRNEEDPLSGNLFNLDGPKYKEMHNKLMPLFSTEKIKLMFQSMEEFADRLSSYFFDFIEGRPTDLNLQDILARYSSDVMGTTFLGSECNSLRDETTELRRISKKYLGKGRERGLKYFFRNTFQETAKRIKMTETPKEVSDFFVRLVKSSIDNRDTTKPKKNNLIELLMSENTNEKSGSLTLHETSAHAYIFYVAGFETLTNTLAFCLYEISKTREIQEILRRQILQVFKHKADQASYDSINEIPYLDQVINETLRKHPPAPVLFRTATSDYQLPNTNMVIPMGTQIMIPVYAIHHDETIYTKPEAYNPDRFNKDNMKDGHACSFMPFSCGPRACIGSKFAMMHLKITLVNLLRKFRFSIGSKTPFPLKFDKKAAVLSADDIWLTVENLK</sequence>
<reference evidence="15" key="1">
    <citation type="submission" date="2022-07" db="EMBL/GenBank/DDBJ databases">
        <authorList>
            <person name="Trinca V."/>
            <person name="Uliana J.V.C."/>
            <person name="Torres T.T."/>
            <person name="Ward R.J."/>
            <person name="Monesi N."/>
        </authorList>
    </citation>
    <scope>NUCLEOTIDE SEQUENCE</scope>
    <source>
        <strain evidence="15">HSMRA1968</strain>
        <tissue evidence="15">Whole embryos</tissue>
    </source>
</reference>
<evidence type="ECO:0000256" key="7">
    <source>
        <dbReference type="ARBA" id="ARBA00022824"/>
    </source>
</evidence>
<dbReference type="Gene3D" id="1.10.630.10">
    <property type="entry name" value="Cytochrome P450"/>
    <property type="match status" value="1"/>
</dbReference>
<evidence type="ECO:0000256" key="11">
    <source>
        <dbReference type="ARBA" id="ARBA00023033"/>
    </source>
</evidence>
<comment type="caution">
    <text evidence="15">The sequence shown here is derived from an EMBL/GenBank/DDBJ whole genome shotgun (WGS) entry which is preliminary data.</text>
</comment>
<dbReference type="InterPro" id="IPR017972">
    <property type="entry name" value="Cyt_P450_CS"/>
</dbReference>
<comment type="cofactor">
    <cofactor evidence="1 13">
        <name>heme</name>
        <dbReference type="ChEBI" id="CHEBI:30413"/>
    </cofactor>
</comment>
<dbReference type="Pfam" id="PF00067">
    <property type="entry name" value="p450"/>
    <property type="match status" value="1"/>
</dbReference>
<dbReference type="PANTHER" id="PTHR24292">
    <property type="entry name" value="CYTOCHROME P450"/>
    <property type="match status" value="1"/>
</dbReference>
<dbReference type="GO" id="GO:0016705">
    <property type="term" value="F:oxidoreductase activity, acting on paired donors, with incorporation or reduction of molecular oxygen"/>
    <property type="evidence" value="ECO:0007669"/>
    <property type="project" value="InterPro"/>
</dbReference>
<keyword evidence="16" id="KW-1185">Reference proteome</keyword>
<feature type="binding site" description="axial binding residue" evidence="13">
    <location>
        <position position="440"/>
    </location>
    <ligand>
        <name>heme</name>
        <dbReference type="ChEBI" id="CHEBI:30413"/>
    </ligand>
    <ligandPart>
        <name>Fe</name>
        <dbReference type="ChEBI" id="CHEBI:18248"/>
    </ligandPart>
</feature>
<proteinExistence type="inferred from homology"/>
<evidence type="ECO:0000256" key="14">
    <source>
        <dbReference type="RuleBase" id="RU000461"/>
    </source>
</evidence>
<evidence type="ECO:0000256" key="13">
    <source>
        <dbReference type="PIRSR" id="PIRSR602401-1"/>
    </source>
</evidence>
<evidence type="ECO:0000256" key="6">
    <source>
        <dbReference type="ARBA" id="ARBA00022723"/>
    </source>
</evidence>
<evidence type="ECO:0000313" key="16">
    <source>
        <dbReference type="Proteomes" id="UP001151699"/>
    </source>
</evidence>
<keyword evidence="12" id="KW-0472">Membrane</keyword>
<evidence type="ECO:0000256" key="3">
    <source>
        <dbReference type="ARBA" id="ARBA00004406"/>
    </source>
</evidence>
<dbReference type="AlphaFoldDB" id="A0A9Q0S227"/>
<evidence type="ECO:0000256" key="12">
    <source>
        <dbReference type="ARBA" id="ARBA00023136"/>
    </source>
</evidence>
<evidence type="ECO:0000256" key="10">
    <source>
        <dbReference type="ARBA" id="ARBA00023004"/>
    </source>
</evidence>
<name>A0A9Q0S227_9DIPT</name>
<evidence type="ECO:0000256" key="5">
    <source>
        <dbReference type="ARBA" id="ARBA00022617"/>
    </source>
</evidence>
<dbReference type="CDD" id="cd11056">
    <property type="entry name" value="CYP6-like"/>
    <property type="match status" value="1"/>
</dbReference>
<keyword evidence="11 14" id="KW-0503">Monooxygenase</keyword>
<organism evidence="15 16">
    <name type="scientific">Pseudolycoriella hygida</name>
    <dbReference type="NCBI Taxonomy" id="35572"/>
    <lineage>
        <taxon>Eukaryota</taxon>
        <taxon>Metazoa</taxon>
        <taxon>Ecdysozoa</taxon>
        <taxon>Arthropoda</taxon>
        <taxon>Hexapoda</taxon>
        <taxon>Insecta</taxon>
        <taxon>Pterygota</taxon>
        <taxon>Neoptera</taxon>
        <taxon>Endopterygota</taxon>
        <taxon>Diptera</taxon>
        <taxon>Nematocera</taxon>
        <taxon>Sciaroidea</taxon>
        <taxon>Sciaridae</taxon>
        <taxon>Pseudolycoriella</taxon>
    </lineage>
</organism>
<evidence type="ECO:0000256" key="9">
    <source>
        <dbReference type="ARBA" id="ARBA00023002"/>
    </source>
</evidence>